<comment type="caution">
    <text evidence="1">The sequence shown here is derived from an EMBL/GenBank/DDBJ whole genome shotgun (WGS) entry which is preliminary data.</text>
</comment>
<dbReference type="Proteomes" id="UP000692954">
    <property type="component" value="Unassembled WGS sequence"/>
</dbReference>
<dbReference type="AlphaFoldDB" id="A0A8S1M0N4"/>
<reference evidence="1" key="1">
    <citation type="submission" date="2021-01" db="EMBL/GenBank/DDBJ databases">
        <authorList>
            <consortium name="Genoscope - CEA"/>
            <person name="William W."/>
        </authorList>
    </citation>
    <scope>NUCLEOTIDE SEQUENCE</scope>
</reference>
<name>A0A8S1M0N4_9CILI</name>
<keyword evidence="2" id="KW-1185">Reference proteome</keyword>
<protein>
    <submittedName>
        <fullName evidence="1">Uncharacterized protein</fullName>
    </submittedName>
</protein>
<gene>
    <name evidence="1" type="ORF">PSON_ATCC_30995.1.T0280309</name>
</gene>
<sequence length="508" mass="61250">MQYTLQQKIHRSVDQLYVDCLQLRQYQKDLIKNEIKKLERLLSIRLKTIIDFFFKFQSLIPQSSKLQQKAKKFQWIKIYLKSPLILMYQFDEDLITYAIYYRLKIKIKNEEFQLKEKLNFQYVHTIVYDFISQINNKFCEFLKLSEQQQPTENKLTQNQMIQYGLNPEDILADDELQKIMHFLKEIPQNQIEKYLLQVINSQLGVYKDYYKPIIIVQDPFQNPIFNNGDFGEKPKFQKEQLNIKFNEYNETSITQKKPGFYIYKNEKSILIFIISTQQKVRIYSINKFDHYKVVKDILNQYQEMKIYQFRMIKMKQIEAFLVANFIYKTQIKNVQFIDKVFEFYSSPQVNQVQNYYRKQFENQEQIKNSVIQFIKKFIPTCNNYNDIYSEQFVEILNQKSQHKLNLLPIIDINQPNIVQQKKSQGLIVKANNLFGVIIIDHNKEIYFQNEKNNDLNIYQTNVQNIPLKVANYYISLILSKAQDGNKRLIRNFLEQRFSALEPILQLVK</sequence>
<organism evidence="1 2">
    <name type="scientific">Paramecium sonneborni</name>
    <dbReference type="NCBI Taxonomy" id="65129"/>
    <lineage>
        <taxon>Eukaryota</taxon>
        <taxon>Sar</taxon>
        <taxon>Alveolata</taxon>
        <taxon>Ciliophora</taxon>
        <taxon>Intramacronucleata</taxon>
        <taxon>Oligohymenophorea</taxon>
        <taxon>Peniculida</taxon>
        <taxon>Parameciidae</taxon>
        <taxon>Paramecium</taxon>
    </lineage>
</organism>
<dbReference type="EMBL" id="CAJJDN010000028">
    <property type="protein sequence ID" value="CAD8071875.1"/>
    <property type="molecule type" value="Genomic_DNA"/>
</dbReference>
<accession>A0A8S1M0N4</accession>
<proteinExistence type="predicted"/>
<evidence type="ECO:0000313" key="1">
    <source>
        <dbReference type="EMBL" id="CAD8071875.1"/>
    </source>
</evidence>
<evidence type="ECO:0000313" key="2">
    <source>
        <dbReference type="Proteomes" id="UP000692954"/>
    </source>
</evidence>